<evidence type="ECO:0000256" key="13">
    <source>
        <dbReference type="ARBA" id="ARBA00024295"/>
    </source>
</evidence>
<keyword evidence="6 15" id="KW-0963">Cytoplasm</keyword>
<dbReference type="Pfam" id="PF04055">
    <property type="entry name" value="Radical_SAM"/>
    <property type="match status" value="1"/>
</dbReference>
<dbReference type="PANTHER" id="PTHR13932:SF6">
    <property type="entry name" value="OXYGEN-INDEPENDENT COPROPORPHYRINOGEN III OXIDASE"/>
    <property type="match status" value="1"/>
</dbReference>
<keyword evidence="12 15" id="KW-0627">Porphyrin biosynthesis</keyword>
<dbReference type="NCBIfam" id="TIGR00538">
    <property type="entry name" value="hemN"/>
    <property type="match status" value="1"/>
</dbReference>
<dbReference type="GO" id="GO:0051989">
    <property type="term" value="F:coproporphyrinogen dehydrogenase activity"/>
    <property type="evidence" value="ECO:0007669"/>
    <property type="project" value="UniProtKB-EC"/>
</dbReference>
<evidence type="ECO:0000256" key="14">
    <source>
        <dbReference type="ARBA" id="ARBA00048321"/>
    </source>
</evidence>
<dbReference type="SFLD" id="SFLDS00029">
    <property type="entry name" value="Radical_SAM"/>
    <property type="match status" value="1"/>
</dbReference>
<reference evidence="17 18" key="1">
    <citation type="submission" date="2022-10" db="EMBL/GenBank/DDBJ databases">
        <title>Comparative genomics and taxonomic characterization of three novel marine species of genus Reichenbachiella exhibiting antioxidant and polysaccharide degradation activities.</title>
        <authorList>
            <person name="Muhammad N."/>
            <person name="Lee Y.-J."/>
            <person name="Ko J."/>
            <person name="Kim S.-G."/>
        </authorList>
    </citation>
    <scope>NUCLEOTIDE SEQUENCE [LARGE SCALE GENOMIC DNA]</scope>
    <source>
        <strain evidence="17 18">ABR2-5</strain>
    </source>
</reference>
<dbReference type="PANTHER" id="PTHR13932">
    <property type="entry name" value="COPROPORPHYRINIGEN III OXIDASE"/>
    <property type="match status" value="1"/>
</dbReference>
<comment type="catalytic activity">
    <reaction evidence="14 15">
        <text>coproporphyrinogen III + 2 S-adenosyl-L-methionine = protoporphyrinogen IX + 2 5'-deoxyadenosine + 2 L-methionine + 2 CO2</text>
        <dbReference type="Rhea" id="RHEA:15425"/>
        <dbReference type="ChEBI" id="CHEBI:16526"/>
        <dbReference type="ChEBI" id="CHEBI:17319"/>
        <dbReference type="ChEBI" id="CHEBI:57307"/>
        <dbReference type="ChEBI" id="CHEBI:57309"/>
        <dbReference type="ChEBI" id="CHEBI:57844"/>
        <dbReference type="ChEBI" id="CHEBI:59789"/>
        <dbReference type="EC" id="1.3.98.3"/>
    </reaction>
</comment>
<gene>
    <name evidence="17" type="primary">hemN</name>
    <name evidence="17" type="ORF">N7U62_06220</name>
</gene>
<dbReference type="Gene3D" id="3.80.30.20">
    <property type="entry name" value="tm_1862 like domain"/>
    <property type="match status" value="1"/>
</dbReference>
<evidence type="ECO:0000256" key="3">
    <source>
        <dbReference type="ARBA" id="ARBA00005493"/>
    </source>
</evidence>
<dbReference type="PROSITE" id="PS51918">
    <property type="entry name" value="RADICAL_SAM"/>
    <property type="match status" value="1"/>
</dbReference>
<comment type="caution">
    <text evidence="17">The sequence shown here is derived from an EMBL/GenBank/DDBJ whole genome shotgun (WGS) entry which is preliminary data.</text>
</comment>
<comment type="pathway">
    <text evidence="2 15">Porphyrin-containing compound metabolism; protoporphyrin-IX biosynthesis; protoporphyrinogen-IX from coproporphyrinogen-III (AdoMet route): step 1/1.</text>
</comment>
<keyword evidence="11 15" id="KW-0411">Iron-sulfur</keyword>
<organism evidence="17 18">
    <name type="scientific">Reichenbachiella ulvae</name>
    <dbReference type="NCBI Taxonomy" id="2980104"/>
    <lineage>
        <taxon>Bacteria</taxon>
        <taxon>Pseudomonadati</taxon>
        <taxon>Bacteroidota</taxon>
        <taxon>Cytophagia</taxon>
        <taxon>Cytophagales</taxon>
        <taxon>Reichenbachiellaceae</taxon>
        <taxon>Reichenbachiella</taxon>
    </lineage>
</organism>
<dbReference type="SMART" id="SM00729">
    <property type="entry name" value="Elp3"/>
    <property type="match status" value="1"/>
</dbReference>
<evidence type="ECO:0000256" key="10">
    <source>
        <dbReference type="ARBA" id="ARBA00023004"/>
    </source>
</evidence>
<proteinExistence type="inferred from homology"/>
<keyword evidence="18" id="KW-1185">Reference proteome</keyword>
<dbReference type="EMBL" id="JAOYOD010000001">
    <property type="protein sequence ID" value="MCV9386251.1"/>
    <property type="molecule type" value="Genomic_DNA"/>
</dbReference>
<name>A0ABT3CRQ4_9BACT</name>
<keyword evidence="9 15" id="KW-0560">Oxidoreductase</keyword>
<feature type="domain" description="Radical SAM core" evidence="16">
    <location>
        <begin position="46"/>
        <end position="280"/>
    </location>
</feature>
<protein>
    <recommendedName>
        <fullName evidence="15">Coproporphyrinogen-III oxidase</fullName>
        <ecNumber evidence="15">1.3.98.3</ecNumber>
    </recommendedName>
</protein>
<dbReference type="SFLD" id="SFLDG01065">
    <property type="entry name" value="anaerobic_coproporphyrinogen-I"/>
    <property type="match status" value="1"/>
</dbReference>
<evidence type="ECO:0000256" key="1">
    <source>
        <dbReference type="ARBA" id="ARBA00004496"/>
    </source>
</evidence>
<evidence type="ECO:0000256" key="5">
    <source>
        <dbReference type="ARBA" id="ARBA00022485"/>
    </source>
</evidence>
<comment type="subunit">
    <text evidence="4">Monomer.</text>
</comment>
<dbReference type="SUPFAM" id="SSF102114">
    <property type="entry name" value="Radical SAM enzymes"/>
    <property type="match status" value="1"/>
</dbReference>
<evidence type="ECO:0000256" key="11">
    <source>
        <dbReference type="ARBA" id="ARBA00023014"/>
    </source>
</evidence>
<evidence type="ECO:0000256" key="4">
    <source>
        <dbReference type="ARBA" id="ARBA00011245"/>
    </source>
</evidence>
<dbReference type="InterPro" id="IPR006638">
    <property type="entry name" value="Elp3/MiaA/NifB-like_rSAM"/>
</dbReference>
<keyword evidence="5 15" id="KW-0004">4Fe-4S</keyword>
<comment type="subcellular location">
    <subcellularLocation>
        <location evidence="1 15">Cytoplasm</location>
    </subcellularLocation>
</comment>
<evidence type="ECO:0000313" key="17">
    <source>
        <dbReference type="EMBL" id="MCV9386251.1"/>
    </source>
</evidence>
<comment type="similarity">
    <text evidence="3 15">Belongs to the anaerobic coproporphyrinogen-III oxidase family.</text>
</comment>
<dbReference type="InterPro" id="IPR058240">
    <property type="entry name" value="rSAM_sf"/>
</dbReference>
<evidence type="ECO:0000256" key="7">
    <source>
        <dbReference type="ARBA" id="ARBA00022691"/>
    </source>
</evidence>
<keyword evidence="7 15" id="KW-0949">S-adenosyl-L-methionine</keyword>
<keyword evidence="10 15" id="KW-0408">Iron</keyword>
<evidence type="ECO:0000259" key="16">
    <source>
        <dbReference type="PROSITE" id="PS51918"/>
    </source>
</evidence>
<dbReference type="InterPro" id="IPR004558">
    <property type="entry name" value="Coprogen_oxidase_HemN"/>
</dbReference>
<sequence length="452" mass="51675">MNESLIRKYNVPGPRYTSYPTVPEWTADPLDIELWKEKLKACFKTTNQSEGISLYLHLPYCESLCTYCGCNTRITINHKVELPYIDTLLAEWQLYLETFDEKPMIAEIHLGGGTPTFFSPENLKKLIDGITQKAIIKEEAAFSFEAHPNSTSEAHLQTLYDLGFRRLSLGIQDFDLKVQKIVNRVQTFETVEKVVNQARTIGYTSINFDLIYGLPLQTKETIRDTFEKVSLLKPDRIAYYSYAHVPWVKPGQRSFTEADLPSNEEKRALYELGKAILSKLEYQEIGMDHFSLPSDELYIASQKGTLHRNFMGYTTESSTLVIGLGASSIGDTGDSYAQNVKKVEEYKALVVQGQFPLYRGHFLTEEEKAIRTHIAQIMCQFETHQSEGLLKSTFIDALPKLSEFEKDNLIKVQKDHVQVLEAGKPFVRNISMAFDSHYWKQHSDKPLFSSTI</sequence>
<evidence type="ECO:0000256" key="9">
    <source>
        <dbReference type="ARBA" id="ARBA00023002"/>
    </source>
</evidence>
<accession>A0ABT3CRQ4</accession>
<dbReference type="PIRSF" id="PIRSF000167">
    <property type="entry name" value="HemN"/>
    <property type="match status" value="1"/>
</dbReference>
<evidence type="ECO:0000256" key="12">
    <source>
        <dbReference type="ARBA" id="ARBA00023244"/>
    </source>
</evidence>
<comment type="cofactor">
    <cofactor evidence="15">
        <name>[4Fe-4S] cluster</name>
        <dbReference type="ChEBI" id="CHEBI:49883"/>
    </cofactor>
    <text evidence="15">Binds 1 [4Fe-4S] cluster. The cluster is coordinated with 3 cysteines and an exchangeable S-adenosyl-L-methionine.</text>
</comment>
<dbReference type="EC" id="1.3.98.3" evidence="15"/>
<dbReference type="InterPro" id="IPR023404">
    <property type="entry name" value="rSAM_horseshoe"/>
</dbReference>
<evidence type="ECO:0000313" key="18">
    <source>
        <dbReference type="Proteomes" id="UP001300692"/>
    </source>
</evidence>
<comment type="function">
    <text evidence="13">Involved in the heme biosynthesis. Catalyzes the anaerobic oxidative decarboxylation of propionate groups of rings A and B of coproporphyrinogen III to yield the vinyl groups in protoporphyrinogen IX.</text>
</comment>
<evidence type="ECO:0000256" key="6">
    <source>
        <dbReference type="ARBA" id="ARBA00022490"/>
    </source>
</evidence>
<keyword evidence="8 15" id="KW-0479">Metal-binding</keyword>
<evidence type="ECO:0000256" key="8">
    <source>
        <dbReference type="ARBA" id="ARBA00022723"/>
    </source>
</evidence>
<dbReference type="InterPro" id="IPR034505">
    <property type="entry name" value="Coproporphyrinogen-III_oxidase"/>
</dbReference>
<dbReference type="SFLD" id="SFLDG01082">
    <property type="entry name" value="B12-binding_domain_containing"/>
    <property type="match status" value="1"/>
</dbReference>
<dbReference type="Gene3D" id="1.10.10.920">
    <property type="match status" value="1"/>
</dbReference>
<evidence type="ECO:0000256" key="2">
    <source>
        <dbReference type="ARBA" id="ARBA00004785"/>
    </source>
</evidence>
<evidence type="ECO:0000256" key="15">
    <source>
        <dbReference type="PIRNR" id="PIRNR000167"/>
    </source>
</evidence>
<dbReference type="Proteomes" id="UP001300692">
    <property type="component" value="Unassembled WGS sequence"/>
</dbReference>
<dbReference type="InterPro" id="IPR007197">
    <property type="entry name" value="rSAM"/>
</dbReference>
<dbReference type="RefSeq" id="WP_264137036.1">
    <property type="nucleotide sequence ID" value="NZ_JAOYOD010000001.1"/>
</dbReference>